<name>A0A2S6EZM1_LEGPN</name>
<gene>
    <name evidence="4" type="primary">rlpA</name>
    <name evidence="6" type="ORF">C3928_07600</name>
</gene>
<dbReference type="InterPro" id="IPR009009">
    <property type="entry name" value="RlpA-like_DPBB"/>
</dbReference>
<protein>
    <recommendedName>
        <fullName evidence="4">Endolytic peptidoglycan transglycosylase RlpA</fullName>
        <ecNumber evidence="4">4.2.2.-</ecNumber>
    </recommendedName>
</protein>
<evidence type="ECO:0000256" key="2">
    <source>
        <dbReference type="ARBA" id="ARBA00023239"/>
    </source>
</evidence>
<comment type="similarity">
    <text evidence="4 5">Belongs to the RlpA family.</text>
</comment>
<dbReference type="SUPFAM" id="SSF50685">
    <property type="entry name" value="Barwin-like endoglucanases"/>
    <property type="match status" value="1"/>
</dbReference>
<dbReference type="EMBL" id="PQWY01000011">
    <property type="protein sequence ID" value="PPK30621.1"/>
    <property type="molecule type" value="Genomic_DNA"/>
</dbReference>
<dbReference type="GO" id="GO:0042834">
    <property type="term" value="F:peptidoglycan binding"/>
    <property type="evidence" value="ECO:0007669"/>
    <property type="project" value="InterPro"/>
</dbReference>
<evidence type="ECO:0000313" key="6">
    <source>
        <dbReference type="EMBL" id="PPK30621.1"/>
    </source>
</evidence>
<dbReference type="EC" id="4.2.2.-" evidence="4"/>
<evidence type="ECO:0000256" key="5">
    <source>
        <dbReference type="RuleBase" id="RU003495"/>
    </source>
</evidence>
<accession>A0A2S6EZM1</accession>
<dbReference type="RefSeq" id="WP_027227009.1">
    <property type="nucleotide sequence ID" value="NZ_CP017601.1"/>
</dbReference>
<comment type="caution">
    <text evidence="6">The sequence shown here is derived from an EMBL/GenBank/DDBJ whole genome shotgun (WGS) entry which is preliminary data.</text>
</comment>
<dbReference type="Gene3D" id="2.40.40.10">
    <property type="entry name" value="RlpA-like domain"/>
    <property type="match status" value="1"/>
</dbReference>
<keyword evidence="1" id="KW-0732">Signal</keyword>
<sequence>MRKLLIIFSICLAGCQTTHDKPNLANNKHPNTHTKNSVYDRYKYKTNRYTIQQDAAPKQAKQVSFKEPVPTKEPLSRYGNPSEYYVDGRTYEVMKSSTGYKTRGIASWYGTKFHKQRTSSGEPYNMYVMTAAHKTLPLPTYVKVRNLENGKVAIVKVNDRGPFHADRVIDLSYAAALKLGVFPKGTAHVEIETLMGPAGQGHYYLQAGAFSSEALAKRLKEKLIHITPSPVFIEHYKQHYIVRVGPFGNKLMADNLKTKLSNNGIKGSFSVLI</sequence>
<comment type="function">
    <text evidence="4">Lytic transglycosylase with a strong preference for naked glycan strands that lack stem peptides.</text>
</comment>
<dbReference type="Gene3D" id="3.30.70.1070">
    <property type="entry name" value="Sporulation related repeat"/>
    <property type="match status" value="1"/>
</dbReference>
<dbReference type="InterPro" id="IPR007730">
    <property type="entry name" value="SPOR-like_dom"/>
</dbReference>
<organism evidence="6 7">
    <name type="scientific">Legionella pneumophila</name>
    <dbReference type="NCBI Taxonomy" id="446"/>
    <lineage>
        <taxon>Bacteria</taxon>
        <taxon>Pseudomonadati</taxon>
        <taxon>Pseudomonadota</taxon>
        <taxon>Gammaproteobacteria</taxon>
        <taxon>Legionellales</taxon>
        <taxon>Legionellaceae</taxon>
        <taxon>Legionella</taxon>
    </lineage>
</organism>
<dbReference type="SUPFAM" id="SSF110997">
    <property type="entry name" value="Sporulation related repeat"/>
    <property type="match status" value="1"/>
</dbReference>
<dbReference type="GO" id="GO:0009279">
    <property type="term" value="C:cell outer membrane"/>
    <property type="evidence" value="ECO:0007669"/>
    <property type="project" value="TreeGrafter"/>
</dbReference>
<dbReference type="GO" id="GO:0000270">
    <property type="term" value="P:peptidoglycan metabolic process"/>
    <property type="evidence" value="ECO:0007669"/>
    <property type="project" value="UniProtKB-UniRule"/>
</dbReference>
<reference evidence="6 7" key="1">
    <citation type="submission" date="2018-02" db="EMBL/GenBank/DDBJ databases">
        <title>Draft genome sequences of four Legionella pneumophila clinical strains isolated in Ontario.</title>
        <authorList>
            <person name="Fortuna A."/>
            <person name="Ramnarine R."/>
            <person name="Li A."/>
            <person name="Frantz C."/>
            <person name="Mallo G."/>
        </authorList>
    </citation>
    <scope>NUCLEOTIDE SEQUENCE [LARGE SCALE GENOMIC DNA]</scope>
    <source>
        <strain evidence="6 7">LG61</strain>
    </source>
</reference>
<dbReference type="GO" id="GO:0008932">
    <property type="term" value="F:lytic endotransglycosylase activity"/>
    <property type="evidence" value="ECO:0007669"/>
    <property type="project" value="UniProtKB-UniRule"/>
</dbReference>
<evidence type="ECO:0000256" key="4">
    <source>
        <dbReference type="HAMAP-Rule" id="MF_02071"/>
    </source>
</evidence>
<dbReference type="InterPro" id="IPR036680">
    <property type="entry name" value="SPOR-like_sf"/>
</dbReference>
<dbReference type="InterPro" id="IPR012997">
    <property type="entry name" value="RplA"/>
</dbReference>
<dbReference type="PROSITE" id="PS51724">
    <property type="entry name" value="SPOR"/>
    <property type="match status" value="1"/>
</dbReference>
<dbReference type="PANTHER" id="PTHR34183">
    <property type="entry name" value="ENDOLYTIC PEPTIDOGLYCAN TRANSGLYCOSYLASE RLPA"/>
    <property type="match status" value="1"/>
</dbReference>
<dbReference type="CDD" id="cd22268">
    <property type="entry name" value="DPBB_RlpA-like"/>
    <property type="match status" value="1"/>
</dbReference>
<evidence type="ECO:0000313" key="7">
    <source>
        <dbReference type="Proteomes" id="UP000239239"/>
    </source>
</evidence>
<evidence type="ECO:0000256" key="1">
    <source>
        <dbReference type="ARBA" id="ARBA00022729"/>
    </source>
</evidence>
<dbReference type="NCBIfam" id="TIGR00413">
    <property type="entry name" value="rlpA"/>
    <property type="match status" value="1"/>
</dbReference>
<dbReference type="Proteomes" id="UP000239239">
    <property type="component" value="Unassembled WGS sequence"/>
</dbReference>
<dbReference type="InterPro" id="IPR036908">
    <property type="entry name" value="RlpA-like_sf"/>
</dbReference>
<evidence type="ECO:0000256" key="3">
    <source>
        <dbReference type="ARBA" id="ARBA00023316"/>
    </source>
</evidence>
<keyword evidence="3 4" id="KW-0961">Cell wall biogenesis/degradation</keyword>
<dbReference type="HAMAP" id="MF_02071">
    <property type="entry name" value="RlpA"/>
    <property type="match status" value="1"/>
</dbReference>
<keyword evidence="2 4" id="KW-0456">Lyase</keyword>
<dbReference type="Pfam" id="PF05036">
    <property type="entry name" value="SPOR"/>
    <property type="match status" value="1"/>
</dbReference>
<dbReference type="AlphaFoldDB" id="A0A2S6EZM1"/>
<dbReference type="InterPro" id="IPR034718">
    <property type="entry name" value="RlpA"/>
</dbReference>
<proteinExistence type="inferred from homology"/>
<dbReference type="GO" id="GO:0071555">
    <property type="term" value="P:cell wall organization"/>
    <property type="evidence" value="ECO:0007669"/>
    <property type="project" value="UniProtKB-KW"/>
</dbReference>
<dbReference type="PANTHER" id="PTHR34183:SF1">
    <property type="entry name" value="ENDOLYTIC PEPTIDOGLYCAN TRANSGLYCOSYLASE RLPA"/>
    <property type="match status" value="1"/>
</dbReference>
<dbReference type="Pfam" id="PF03330">
    <property type="entry name" value="DPBB_1"/>
    <property type="match status" value="1"/>
</dbReference>
<dbReference type="OrthoDB" id="9779128at2"/>